<dbReference type="PANTHER" id="PTHR48111:SF40">
    <property type="entry name" value="PHOSPHATE REGULON TRANSCRIPTIONAL REGULATORY PROTEIN PHOB"/>
    <property type="match status" value="1"/>
</dbReference>
<keyword evidence="3 5" id="KW-0238">DNA-binding</keyword>
<accession>A0ABX2AVB7</accession>
<dbReference type="GeneID" id="82157078"/>
<dbReference type="RefSeq" id="WP_172176941.1">
    <property type="nucleotide sequence ID" value="NZ_CASGIA010000002.1"/>
</dbReference>
<dbReference type="PROSITE" id="PS50110">
    <property type="entry name" value="RESPONSE_REGULATORY"/>
    <property type="match status" value="1"/>
</dbReference>
<name>A0ABX2AVB7_9BACT</name>
<organism evidence="8 9">
    <name type="scientific">Xylanibacter rodentium</name>
    <dbReference type="NCBI Taxonomy" id="2736289"/>
    <lineage>
        <taxon>Bacteria</taxon>
        <taxon>Pseudomonadati</taxon>
        <taxon>Bacteroidota</taxon>
        <taxon>Bacteroidia</taxon>
        <taxon>Bacteroidales</taxon>
        <taxon>Prevotellaceae</taxon>
        <taxon>Xylanibacter</taxon>
    </lineage>
</organism>
<evidence type="ECO:0000256" key="1">
    <source>
        <dbReference type="ARBA" id="ARBA00022553"/>
    </source>
</evidence>
<dbReference type="Pfam" id="PF00072">
    <property type="entry name" value="Response_reg"/>
    <property type="match status" value="1"/>
</dbReference>
<dbReference type="SUPFAM" id="SSF52172">
    <property type="entry name" value="CheY-like"/>
    <property type="match status" value="1"/>
</dbReference>
<dbReference type="SMART" id="SM00448">
    <property type="entry name" value="REC"/>
    <property type="match status" value="1"/>
</dbReference>
<feature type="domain" description="OmpR/PhoB-type" evidence="7">
    <location>
        <begin position="136"/>
        <end position="232"/>
    </location>
</feature>
<evidence type="ECO:0000256" key="3">
    <source>
        <dbReference type="ARBA" id="ARBA00023125"/>
    </source>
</evidence>
<comment type="caution">
    <text evidence="8">The sequence shown here is derived from an EMBL/GenBank/DDBJ whole genome shotgun (WGS) entry which is preliminary data.</text>
</comment>
<dbReference type="InterPro" id="IPR036388">
    <property type="entry name" value="WH-like_DNA-bd_sf"/>
</dbReference>
<proteinExistence type="predicted"/>
<dbReference type="CDD" id="cd00383">
    <property type="entry name" value="trans_reg_C"/>
    <property type="match status" value="1"/>
</dbReference>
<keyword evidence="1 4" id="KW-0597">Phosphoprotein</keyword>
<dbReference type="InterPro" id="IPR016032">
    <property type="entry name" value="Sig_transdc_resp-reg_C-effctor"/>
</dbReference>
<reference evidence="8 9" key="1">
    <citation type="submission" date="2020-05" db="EMBL/GenBank/DDBJ databases">
        <title>Distinct polysaccharide utilization as determinants for interspecies competition between intestinal Prevotella spp.</title>
        <authorList>
            <person name="Galvez E.J.C."/>
            <person name="Iljazovic A."/>
            <person name="Strowig T."/>
        </authorList>
    </citation>
    <scope>NUCLEOTIDE SEQUENCE [LARGE SCALE GENOMIC DNA]</scope>
    <source>
        <strain evidence="8 9">PROD</strain>
    </source>
</reference>
<evidence type="ECO:0000256" key="4">
    <source>
        <dbReference type="PROSITE-ProRule" id="PRU00169"/>
    </source>
</evidence>
<keyword evidence="9" id="KW-1185">Reference proteome</keyword>
<dbReference type="InterPro" id="IPR001867">
    <property type="entry name" value="OmpR/PhoB-type_DNA-bd"/>
</dbReference>
<keyword evidence="2" id="KW-0902">Two-component regulatory system</keyword>
<evidence type="ECO:0000259" key="6">
    <source>
        <dbReference type="PROSITE" id="PS50110"/>
    </source>
</evidence>
<evidence type="ECO:0000313" key="8">
    <source>
        <dbReference type="EMBL" id="NPE13653.1"/>
    </source>
</evidence>
<feature type="DNA-binding region" description="OmpR/PhoB-type" evidence="5">
    <location>
        <begin position="136"/>
        <end position="232"/>
    </location>
</feature>
<dbReference type="InterPro" id="IPR039420">
    <property type="entry name" value="WalR-like"/>
</dbReference>
<dbReference type="Gene3D" id="6.10.250.690">
    <property type="match status" value="1"/>
</dbReference>
<dbReference type="PANTHER" id="PTHR48111">
    <property type="entry name" value="REGULATOR OF RPOS"/>
    <property type="match status" value="1"/>
</dbReference>
<dbReference type="Pfam" id="PF00486">
    <property type="entry name" value="Trans_reg_C"/>
    <property type="match status" value="1"/>
</dbReference>
<dbReference type="InterPro" id="IPR001789">
    <property type="entry name" value="Sig_transdc_resp-reg_receiver"/>
</dbReference>
<protein>
    <submittedName>
        <fullName evidence="8">Response regulator transcription factor</fullName>
    </submittedName>
</protein>
<gene>
    <name evidence="8" type="ORF">HPS55_04795</name>
</gene>
<feature type="domain" description="Response regulatory" evidence="6">
    <location>
        <begin position="6"/>
        <end position="121"/>
    </location>
</feature>
<feature type="modified residue" description="4-aspartylphosphate" evidence="4">
    <location>
        <position position="54"/>
    </location>
</feature>
<evidence type="ECO:0000256" key="2">
    <source>
        <dbReference type="ARBA" id="ARBA00023012"/>
    </source>
</evidence>
<evidence type="ECO:0000259" key="7">
    <source>
        <dbReference type="PROSITE" id="PS51755"/>
    </source>
</evidence>
<dbReference type="SUPFAM" id="SSF46894">
    <property type="entry name" value="C-terminal effector domain of the bipartite response regulators"/>
    <property type="match status" value="1"/>
</dbReference>
<dbReference type="EMBL" id="JABKKE010000006">
    <property type="protein sequence ID" value="NPE13653.1"/>
    <property type="molecule type" value="Genomic_DNA"/>
</dbReference>
<sequence length="232" mass="25911">MDTKTRILVVDDEETLCEALRFNLESEGYEVDTACSAEEALAFDLTGYDLFLLDIMMGEISGIQLAGIIKSNPATASRPVIFCTAKDTEEDMVAGLDLGADDYIMKPYSLRNVLARVRAVLRRATIHAVPAVHEPDDEISYLGLRVIPSKKVCMVDGKEVNMPRKEFEILLKLLSNRGRIFTRAELLKGIWTDGVVVLDRVVDVNITRIRQKIGLYGKNIVTRSGYGYGFME</sequence>
<dbReference type="Proteomes" id="UP001193734">
    <property type="component" value="Unassembled WGS sequence"/>
</dbReference>
<dbReference type="InterPro" id="IPR011006">
    <property type="entry name" value="CheY-like_superfamily"/>
</dbReference>
<dbReference type="PROSITE" id="PS51755">
    <property type="entry name" value="OMPR_PHOB"/>
    <property type="match status" value="1"/>
</dbReference>
<evidence type="ECO:0000313" key="9">
    <source>
        <dbReference type="Proteomes" id="UP001193734"/>
    </source>
</evidence>
<evidence type="ECO:0000256" key="5">
    <source>
        <dbReference type="PROSITE-ProRule" id="PRU01091"/>
    </source>
</evidence>
<dbReference type="SMART" id="SM00862">
    <property type="entry name" value="Trans_reg_C"/>
    <property type="match status" value="1"/>
</dbReference>
<dbReference type="Gene3D" id="3.40.50.2300">
    <property type="match status" value="1"/>
</dbReference>
<dbReference type="Gene3D" id="1.10.10.10">
    <property type="entry name" value="Winged helix-like DNA-binding domain superfamily/Winged helix DNA-binding domain"/>
    <property type="match status" value="1"/>
</dbReference>